<comment type="caution">
    <text evidence="1">The sequence shown here is derived from an EMBL/GenBank/DDBJ whole genome shotgun (WGS) entry which is preliminary data.</text>
</comment>
<organism evidence="1 2">
    <name type="scientific">Gemmata palustris</name>
    <dbReference type="NCBI Taxonomy" id="2822762"/>
    <lineage>
        <taxon>Bacteria</taxon>
        <taxon>Pseudomonadati</taxon>
        <taxon>Planctomycetota</taxon>
        <taxon>Planctomycetia</taxon>
        <taxon>Gemmatales</taxon>
        <taxon>Gemmataceae</taxon>
        <taxon>Gemmata</taxon>
    </lineage>
</organism>
<name>A0ABS5BN66_9BACT</name>
<sequence>MTADYANRRTLHTLAGVTRLNLTIRRCHNTACVAHKRPYRPEVEGSFALPRHEFGFDVVALVGRLRYAEHRSVPEIHTHLVGRQVSVSERTVTNLLDRYDELFATTLADDRRLNKVLTAQKRVILALDGLQPDVGHEVLWVIRDVLSGEILLAKSLLSARNQDLADLLLAVKASCPVPVAGVVSDGQHSIRKAVAKAFPGVPHQLCQFHFLREAARPIYEADRHAKVGLKKKVRGVRAIERKVEGRTDPEADVVRGYCSAVRSALTDDGRPPLEASGLKLHARLCAVVLSLGRAETEGGLPTELSRLRALLRDGLRVAGGAFAPLYLAFGWVHRAAHVLGQVELGGASVRAQLSGLLGAMTRHRESVGALGAAVDHFVKVSRSYWPGLFACYDTPGLPRTNNDLERAFGSHRYHERRATGRKGASPSLVLRGAAKLIAGLATRSREVTAADLAAADRAAWKRLRAELETRRERRVERRRFRRNPESYLKALENKLIQSRLPT</sequence>
<proteinExistence type="predicted"/>
<protein>
    <submittedName>
        <fullName evidence="1">Transposase</fullName>
    </submittedName>
</protein>
<dbReference type="RefSeq" id="WP_210661799.1">
    <property type="nucleotide sequence ID" value="NZ_JAGKQQ010000001.1"/>
</dbReference>
<evidence type="ECO:0000313" key="1">
    <source>
        <dbReference type="EMBL" id="MBP3955164.1"/>
    </source>
</evidence>
<dbReference type="Proteomes" id="UP000676565">
    <property type="component" value="Unassembled WGS sequence"/>
</dbReference>
<gene>
    <name evidence="1" type="ORF">J8F10_07705</name>
</gene>
<reference evidence="1 2" key="1">
    <citation type="submission" date="2021-04" db="EMBL/GenBank/DDBJ databases">
        <authorList>
            <person name="Ivanova A."/>
        </authorList>
    </citation>
    <scope>NUCLEOTIDE SEQUENCE [LARGE SCALE GENOMIC DNA]</scope>
    <source>
        <strain evidence="1 2">G18</strain>
    </source>
</reference>
<accession>A0ABS5BN66</accession>
<dbReference type="EMBL" id="JAGKQQ010000001">
    <property type="protein sequence ID" value="MBP3955164.1"/>
    <property type="molecule type" value="Genomic_DNA"/>
</dbReference>
<keyword evidence="2" id="KW-1185">Reference proteome</keyword>
<evidence type="ECO:0000313" key="2">
    <source>
        <dbReference type="Proteomes" id="UP000676565"/>
    </source>
</evidence>